<evidence type="ECO:0000313" key="9">
    <source>
        <dbReference type="Proteomes" id="UP000041254"/>
    </source>
</evidence>
<dbReference type="PANTHER" id="PTHR11802:SF3">
    <property type="entry name" value="RETINOID-INDUCIBLE SERINE CARBOXYPEPTIDASE"/>
    <property type="match status" value="1"/>
</dbReference>
<dbReference type="SUPFAM" id="SSF53474">
    <property type="entry name" value="alpha/beta-Hydrolases"/>
    <property type="match status" value="1"/>
</dbReference>
<dbReference type="GO" id="GO:0004185">
    <property type="term" value="F:serine-type carboxypeptidase activity"/>
    <property type="evidence" value="ECO:0007669"/>
    <property type="project" value="UniProtKB-UniRule"/>
</dbReference>
<keyword evidence="9" id="KW-1185">Reference proteome</keyword>
<evidence type="ECO:0000256" key="4">
    <source>
        <dbReference type="ARBA" id="ARBA00022729"/>
    </source>
</evidence>
<dbReference type="PhylomeDB" id="A0A0G4F308"/>
<dbReference type="OMA" id="AIANNMS"/>
<dbReference type="PRINTS" id="PR00724">
    <property type="entry name" value="CRBOXYPTASEC"/>
</dbReference>
<dbReference type="PROSITE" id="PS00131">
    <property type="entry name" value="CARBOXYPEPT_SER_SER"/>
    <property type="match status" value="1"/>
</dbReference>
<keyword evidence="6" id="KW-0325">Glycoprotein</keyword>
<keyword evidence="2 7" id="KW-0121">Carboxypeptidase</keyword>
<keyword evidence="5 7" id="KW-0378">Hydrolase</keyword>
<dbReference type="InterPro" id="IPR033124">
    <property type="entry name" value="Ser_caboxypep_his_AS"/>
</dbReference>
<sequence>MYTGRVPIGGGSMFFVFFPSRGNASHDALTMWLTGGDLPDMGLQGPGCSSELGWIAENGPFTVLPNGTLALNEYSWTAAANMLFVDLSLGVGWSHTKGPDGYPATEEDIASDMGAFLEGFLSLFPDFHDRPFVLAGESYAGHYIPHIAKHLVDSPIDGLNFKGIAIGNGWTNPFVQFPSFAAFAYANEMIDDATFAEAKLGYGLCEEALRSGKWDAVDATCYPLTTRLLGSTSPYDIREQCELPPYCHDMDGIVSFFNQKEVKEALHVSQDWTSCSNELHKNLRTDSIKSSGPELSYVIDAGVRVLLYYGDQDFMCNWMGGLEMAKQLEWDHAESFRASPFVEWVVDGHQYGAYKWVDKLSFLRVYNASHMVPMSSPAASLRVFRECIEWQTGHCHPTDGATSNKETAIFM</sequence>
<evidence type="ECO:0000256" key="7">
    <source>
        <dbReference type="RuleBase" id="RU361156"/>
    </source>
</evidence>
<dbReference type="InterPro" id="IPR018202">
    <property type="entry name" value="Ser_caboxypep_ser_AS"/>
</dbReference>
<dbReference type="InterPro" id="IPR001563">
    <property type="entry name" value="Peptidase_S10"/>
</dbReference>
<proteinExistence type="inferred from homology"/>
<accession>A0A0G4F308</accession>
<evidence type="ECO:0000256" key="3">
    <source>
        <dbReference type="ARBA" id="ARBA00022670"/>
    </source>
</evidence>
<evidence type="ECO:0000256" key="5">
    <source>
        <dbReference type="ARBA" id="ARBA00022801"/>
    </source>
</evidence>
<dbReference type="Gene3D" id="3.40.50.1820">
    <property type="entry name" value="alpha/beta hydrolase"/>
    <property type="match status" value="1"/>
</dbReference>
<dbReference type="STRING" id="1169540.A0A0G4F308"/>
<dbReference type="InterPro" id="IPR029058">
    <property type="entry name" value="AB_hydrolase_fold"/>
</dbReference>
<name>A0A0G4F308_VITBC</name>
<dbReference type="AlphaFoldDB" id="A0A0G4F308"/>
<gene>
    <name evidence="8" type="ORF">Vbra_14386</name>
</gene>
<dbReference type="EMBL" id="CDMY01000367">
    <property type="protein sequence ID" value="CEM06606.1"/>
    <property type="molecule type" value="Genomic_DNA"/>
</dbReference>
<evidence type="ECO:0000313" key="8">
    <source>
        <dbReference type="EMBL" id="CEM06606.1"/>
    </source>
</evidence>
<dbReference type="VEuPathDB" id="CryptoDB:Vbra_14386"/>
<protein>
    <recommendedName>
        <fullName evidence="7">Carboxypeptidase</fullName>
        <ecNumber evidence="7">3.4.16.-</ecNumber>
    </recommendedName>
</protein>
<evidence type="ECO:0000256" key="2">
    <source>
        <dbReference type="ARBA" id="ARBA00022645"/>
    </source>
</evidence>
<dbReference type="PANTHER" id="PTHR11802">
    <property type="entry name" value="SERINE PROTEASE FAMILY S10 SERINE CARBOXYPEPTIDASE"/>
    <property type="match status" value="1"/>
</dbReference>
<reference evidence="8 9" key="1">
    <citation type="submission" date="2014-11" db="EMBL/GenBank/DDBJ databases">
        <authorList>
            <person name="Zhu J."/>
            <person name="Qi W."/>
            <person name="Song R."/>
        </authorList>
    </citation>
    <scope>NUCLEOTIDE SEQUENCE [LARGE SCALE GENOMIC DNA]</scope>
</reference>
<dbReference type="PROSITE" id="PS00560">
    <property type="entry name" value="CARBOXYPEPT_SER_HIS"/>
    <property type="match status" value="1"/>
</dbReference>
<keyword evidence="4" id="KW-0732">Signal</keyword>
<dbReference type="OrthoDB" id="287652at2759"/>
<dbReference type="InParanoid" id="A0A0G4F308"/>
<dbReference type="GO" id="GO:0006508">
    <property type="term" value="P:proteolysis"/>
    <property type="evidence" value="ECO:0007669"/>
    <property type="project" value="UniProtKB-KW"/>
</dbReference>
<dbReference type="EC" id="3.4.16.-" evidence="7"/>
<evidence type="ECO:0000256" key="6">
    <source>
        <dbReference type="ARBA" id="ARBA00023180"/>
    </source>
</evidence>
<keyword evidence="3 7" id="KW-0645">Protease</keyword>
<dbReference type="Pfam" id="PF00450">
    <property type="entry name" value="Peptidase_S10"/>
    <property type="match status" value="1"/>
</dbReference>
<comment type="similarity">
    <text evidence="1 7">Belongs to the peptidase S10 family.</text>
</comment>
<evidence type="ECO:0000256" key="1">
    <source>
        <dbReference type="ARBA" id="ARBA00009431"/>
    </source>
</evidence>
<dbReference type="Proteomes" id="UP000041254">
    <property type="component" value="Unassembled WGS sequence"/>
</dbReference>
<organism evidence="8 9">
    <name type="scientific">Vitrella brassicaformis (strain CCMP3155)</name>
    <dbReference type="NCBI Taxonomy" id="1169540"/>
    <lineage>
        <taxon>Eukaryota</taxon>
        <taxon>Sar</taxon>
        <taxon>Alveolata</taxon>
        <taxon>Colpodellida</taxon>
        <taxon>Vitrellaceae</taxon>
        <taxon>Vitrella</taxon>
    </lineage>
</organism>